<dbReference type="Gramene" id="rna11076">
    <property type="protein sequence ID" value="RHN74940.1"/>
    <property type="gene ID" value="gene11076"/>
</dbReference>
<dbReference type="PANTHER" id="PTHR34546">
    <property type="entry name" value="OS06G0153600 PROTEIN"/>
    <property type="match status" value="1"/>
</dbReference>
<evidence type="ECO:0000256" key="1">
    <source>
        <dbReference type="SAM" id="MobiDB-lite"/>
    </source>
</evidence>
<accession>A0A396J9V5</accession>
<reference evidence="2" key="1">
    <citation type="journal article" date="2018" name="Nat. Plants">
        <title>Whole-genome landscape of Medicago truncatula symbiotic genes.</title>
        <authorList>
            <person name="Pecrix Y."/>
            <person name="Gamas P."/>
            <person name="Carrere S."/>
        </authorList>
    </citation>
    <scope>NUCLEOTIDE SEQUENCE</scope>
    <source>
        <tissue evidence="2">Leaves</tissue>
    </source>
</reference>
<name>A0A396J9V5_MEDTR</name>
<dbReference type="PANTHER" id="PTHR34546:SF7">
    <property type="match status" value="1"/>
</dbReference>
<feature type="region of interest" description="Disordered" evidence="1">
    <location>
        <begin position="510"/>
        <end position="534"/>
    </location>
</feature>
<dbReference type="Proteomes" id="UP000265566">
    <property type="component" value="Chromosome 2"/>
</dbReference>
<feature type="compositionally biased region" description="Basic and acidic residues" evidence="1">
    <location>
        <begin position="510"/>
        <end position="525"/>
    </location>
</feature>
<dbReference type="EMBL" id="PSQE01000002">
    <property type="protein sequence ID" value="RHN74940.1"/>
    <property type="molecule type" value="Genomic_DNA"/>
</dbReference>
<comment type="caution">
    <text evidence="2">The sequence shown here is derived from an EMBL/GenBank/DDBJ whole genome shotgun (WGS) entry which is preliminary data.</text>
</comment>
<dbReference type="OrthoDB" id="1929495at2759"/>
<gene>
    <name evidence="2" type="ORF">MtrunA17_Chr2g0315751</name>
</gene>
<feature type="region of interest" description="Disordered" evidence="1">
    <location>
        <begin position="129"/>
        <end position="151"/>
    </location>
</feature>
<organism evidence="2">
    <name type="scientific">Medicago truncatula</name>
    <name type="common">Barrel medic</name>
    <name type="synonym">Medicago tribuloides</name>
    <dbReference type="NCBI Taxonomy" id="3880"/>
    <lineage>
        <taxon>Eukaryota</taxon>
        <taxon>Viridiplantae</taxon>
        <taxon>Streptophyta</taxon>
        <taxon>Embryophyta</taxon>
        <taxon>Tracheophyta</taxon>
        <taxon>Spermatophyta</taxon>
        <taxon>Magnoliopsida</taxon>
        <taxon>eudicotyledons</taxon>
        <taxon>Gunneridae</taxon>
        <taxon>Pentapetalae</taxon>
        <taxon>rosids</taxon>
        <taxon>fabids</taxon>
        <taxon>Fabales</taxon>
        <taxon>Fabaceae</taxon>
        <taxon>Papilionoideae</taxon>
        <taxon>50 kb inversion clade</taxon>
        <taxon>NPAAA clade</taxon>
        <taxon>Hologalegina</taxon>
        <taxon>IRL clade</taxon>
        <taxon>Trifolieae</taxon>
        <taxon>Medicago</taxon>
    </lineage>
</organism>
<evidence type="ECO:0000313" key="2">
    <source>
        <dbReference type="EMBL" id="RHN74940.1"/>
    </source>
</evidence>
<feature type="compositionally biased region" description="Acidic residues" evidence="1">
    <location>
        <begin position="380"/>
        <end position="401"/>
    </location>
</feature>
<feature type="region of interest" description="Disordered" evidence="1">
    <location>
        <begin position="1"/>
        <end position="29"/>
    </location>
</feature>
<feature type="compositionally biased region" description="Acidic residues" evidence="1">
    <location>
        <begin position="132"/>
        <end position="151"/>
    </location>
</feature>
<dbReference type="AlphaFoldDB" id="A0A396J9V5"/>
<sequence length="534" mass="59398">MKITESSENNVDAGNDSTLKPNDNDSVPVELQDHAEELQQTVTKDGEIQDEKTLGLSSENGELVEVTNESAVSDAKWVCKSPDGGLSSGWNNKPCSYPYSLVGDEEAIMAVLHLQHNAIEACQKFLAPDVGSDSDDDVIEDEDEDEDESEDELVENCEEESKEYRFFEKVFAEDAGLRKYYENNSKEGDFYCLVCGGVKKKMWKRFKDCVALIQHSTTVLRTKRMRAHRAYAQVVCKVVGWDINQLPAIVLKDLNSSLTASRELLVEPGKPAAASDVDDQNNSLKEGEIPDERALDLSSENGGKLVEVTHEYVISDAEWVCKSPDGGLSSTASGWPAFNTKPCSYPYSLVGNEEAIMSVLHLQHNAIDACQKFLAPEVGSDSDEDVIEDEDEDEGEDEFGENCEESEQYKFFEKVFAEDVGLREYYENNSKKGDFYCLVCGGVKKKMWKRFKDCVALIQHSTAVLRTKRKRAHRAYAQVVCKIVGWDINQLPTIVLKDLNSSAASRKLLAEPEKPAAANDDDRNGELVNSVDGN</sequence>
<feature type="region of interest" description="Disordered" evidence="1">
    <location>
        <begin position="378"/>
        <end position="401"/>
    </location>
</feature>
<feature type="compositionally biased region" description="Polar residues" evidence="1">
    <location>
        <begin position="1"/>
        <end position="25"/>
    </location>
</feature>
<protein>
    <submittedName>
        <fullName evidence="2">Uncharacterized protein</fullName>
    </submittedName>
</protein>
<proteinExistence type="predicted"/>